<dbReference type="PROSITE" id="PS01124">
    <property type="entry name" value="HTH_ARAC_FAMILY_2"/>
    <property type="match status" value="1"/>
</dbReference>
<dbReference type="InterPro" id="IPR051313">
    <property type="entry name" value="Bact_iron-sidero_bind"/>
</dbReference>
<dbReference type="KEGG" id="cohn:KCTCHS21_28440"/>
<dbReference type="GO" id="GO:1901678">
    <property type="term" value="P:iron coordination entity transport"/>
    <property type="evidence" value="ECO:0007669"/>
    <property type="project" value="UniProtKB-ARBA"/>
</dbReference>
<proteinExistence type="inferred from homology"/>
<feature type="domain" description="HTH araC/xylS-type" evidence="8">
    <location>
        <begin position="171"/>
        <end position="270"/>
    </location>
</feature>
<dbReference type="Gene3D" id="1.10.10.60">
    <property type="entry name" value="Homeodomain-like"/>
    <property type="match status" value="2"/>
</dbReference>
<dbReference type="RefSeq" id="WP_130609177.1">
    <property type="nucleotide sequence ID" value="NZ_AP019400.1"/>
</dbReference>
<sequence>MTKLKTNGLPFRSIFFALDKIQSKTHKSREHLLEQASSIYTILAVTAGQGFFNIAGIDFRVARGQCYLLPPEVKMEVTNDGEEDLNYYRLSFEIISKEQLGQDSQFLEQGELKVEPFDRYADIFKKICDNQRHKSDKEQFRNQYRFQKLMYWIIEQNLPFDQPKDSRKTVEETLSYLQEHYHEDVTTEQLAAQAHLGTKQYAHLFKKMTGKTPIDYVTEMRIRKAKELLIISSGHQLRDIAEQVGYSDPYYFNRRFKQVVGIPPRQFIRKRQFRIISTEYACSMLALGLKPIGAPAYQLGFYAKNHSGGIDNIGDKGTFYFDKMKSLKPDLFVLGDEIEPEVSAQLLRIAPVVHIPWMGLDATGHLRAVADLLGMTKEAEAWIQMYETKRDETKFQLKSFINIHETVGILVVEGQDLYVLGDRNAGEIVYRTLGMTPPQMVRRQLEAHPNQYGRKVSLDKLPDYEADRLLIIVYGNEAQTTFNGIQHDEIWRNLRAVRNNNVQVIDAEKWIYYDVLSLQGQLDEAVSLFSNNGR</sequence>
<evidence type="ECO:0000256" key="1">
    <source>
        <dbReference type="ARBA" id="ARBA00004196"/>
    </source>
</evidence>
<accession>A0A3T1D616</accession>
<keyword evidence="11" id="KW-1185">Reference proteome</keyword>
<keyword evidence="6" id="KW-0238">DNA-binding</keyword>
<dbReference type="OrthoDB" id="2660924at2"/>
<evidence type="ECO:0000259" key="8">
    <source>
        <dbReference type="PROSITE" id="PS01124"/>
    </source>
</evidence>
<dbReference type="GO" id="GO:0043565">
    <property type="term" value="F:sequence-specific DNA binding"/>
    <property type="evidence" value="ECO:0007669"/>
    <property type="project" value="InterPro"/>
</dbReference>
<dbReference type="InterPro" id="IPR018060">
    <property type="entry name" value="HTH_AraC"/>
</dbReference>
<dbReference type="PROSITE" id="PS00041">
    <property type="entry name" value="HTH_ARAC_FAMILY_1"/>
    <property type="match status" value="1"/>
</dbReference>
<dbReference type="InterPro" id="IPR002491">
    <property type="entry name" value="ABC_transptr_periplasmic_BD"/>
</dbReference>
<keyword evidence="3" id="KW-0813">Transport</keyword>
<organism evidence="10 11">
    <name type="scientific">Cohnella abietis</name>
    <dbReference type="NCBI Taxonomy" id="2507935"/>
    <lineage>
        <taxon>Bacteria</taxon>
        <taxon>Bacillati</taxon>
        <taxon>Bacillota</taxon>
        <taxon>Bacilli</taxon>
        <taxon>Bacillales</taxon>
        <taxon>Paenibacillaceae</taxon>
        <taxon>Cohnella</taxon>
    </lineage>
</organism>
<dbReference type="PROSITE" id="PS50983">
    <property type="entry name" value="FE_B12_PBP"/>
    <property type="match status" value="1"/>
</dbReference>
<dbReference type="SUPFAM" id="SSF46689">
    <property type="entry name" value="Homeodomain-like"/>
    <property type="match status" value="2"/>
</dbReference>
<evidence type="ECO:0000259" key="9">
    <source>
        <dbReference type="PROSITE" id="PS50983"/>
    </source>
</evidence>
<dbReference type="Gene3D" id="3.40.50.1980">
    <property type="entry name" value="Nitrogenase molybdenum iron protein domain"/>
    <property type="match status" value="2"/>
</dbReference>
<gene>
    <name evidence="10" type="ORF">KCTCHS21_28440</name>
</gene>
<protein>
    <recommendedName>
        <fullName evidence="12">AraC family transcriptional regulator</fullName>
    </recommendedName>
</protein>
<keyword evidence="7" id="KW-0804">Transcription</keyword>
<feature type="domain" description="Fe/B12 periplasmic-binding" evidence="9">
    <location>
        <begin position="272"/>
        <end position="533"/>
    </location>
</feature>
<dbReference type="SUPFAM" id="SSF51215">
    <property type="entry name" value="Regulatory protein AraC"/>
    <property type="match status" value="1"/>
</dbReference>
<dbReference type="EMBL" id="AP019400">
    <property type="protein sequence ID" value="BBI33445.1"/>
    <property type="molecule type" value="Genomic_DNA"/>
</dbReference>
<dbReference type="GO" id="GO:0030288">
    <property type="term" value="C:outer membrane-bounded periplasmic space"/>
    <property type="evidence" value="ECO:0007669"/>
    <property type="project" value="TreeGrafter"/>
</dbReference>
<evidence type="ECO:0008006" key="12">
    <source>
        <dbReference type="Google" id="ProtNLM"/>
    </source>
</evidence>
<evidence type="ECO:0000313" key="11">
    <source>
        <dbReference type="Proteomes" id="UP000289856"/>
    </source>
</evidence>
<keyword evidence="4" id="KW-0732">Signal</keyword>
<dbReference type="PANTHER" id="PTHR30532">
    <property type="entry name" value="IRON III DICITRATE-BINDING PERIPLASMIC PROTEIN"/>
    <property type="match status" value="1"/>
</dbReference>
<evidence type="ECO:0000256" key="3">
    <source>
        <dbReference type="ARBA" id="ARBA00022448"/>
    </source>
</evidence>
<dbReference type="AlphaFoldDB" id="A0A3T1D616"/>
<evidence type="ECO:0000256" key="6">
    <source>
        <dbReference type="ARBA" id="ARBA00023125"/>
    </source>
</evidence>
<comment type="similarity">
    <text evidence="2">Belongs to the bacterial solute-binding protein 8 family.</text>
</comment>
<dbReference type="Pfam" id="PF01497">
    <property type="entry name" value="Peripla_BP_2"/>
    <property type="match status" value="1"/>
</dbReference>
<reference evidence="10 11" key="1">
    <citation type="submission" date="2019-01" db="EMBL/GenBank/DDBJ databases">
        <title>Complete genome sequence of Cohnella hallensis HS21 isolated from Korean fir (Abies koreana) rhizospheric soil.</title>
        <authorList>
            <person name="Jiang L."/>
            <person name="Kang S.W."/>
            <person name="Kim S."/>
            <person name="Jung J."/>
            <person name="Kim C.Y."/>
            <person name="Kim D.H."/>
            <person name="Kim S.W."/>
            <person name="Lee J."/>
        </authorList>
    </citation>
    <scope>NUCLEOTIDE SEQUENCE [LARGE SCALE GENOMIC DNA]</scope>
    <source>
        <strain evidence="10 11">HS21</strain>
    </source>
</reference>
<dbReference type="PANTHER" id="PTHR30532:SF26">
    <property type="entry name" value="IRON(3+)-HYDROXAMATE-BINDING PROTEIN FHUD"/>
    <property type="match status" value="1"/>
</dbReference>
<dbReference type="GO" id="GO:0003700">
    <property type="term" value="F:DNA-binding transcription factor activity"/>
    <property type="evidence" value="ECO:0007669"/>
    <property type="project" value="InterPro"/>
</dbReference>
<dbReference type="Proteomes" id="UP000289856">
    <property type="component" value="Chromosome"/>
</dbReference>
<evidence type="ECO:0000256" key="5">
    <source>
        <dbReference type="ARBA" id="ARBA00023015"/>
    </source>
</evidence>
<comment type="subcellular location">
    <subcellularLocation>
        <location evidence="1">Cell envelope</location>
    </subcellularLocation>
</comment>
<evidence type="ECO:0000256" key="2">
    <source>
        <dbReference type="ARBA" id="ARBA00008814"/>
    </source>
</evidence>
<dbReference type="InterPro" id="IPR009057">
    <property type="entry name" value="Homeodomain-like_sf"/>
</dbReference>
<name>A0A3T1D616_9BACL</name>
<keyword evidence="5" id="KW-0805">Transcription regulation</keyword>
<evidence type="ECO:0000256" key="4">
    <source>
        <dbReference type="ARBA" id="ARBA00022729"/>
    </source>
</evidence>
<dbReference type="Pfam" id="PF02311">
    <property type="entry name" value="AraC_binding"/>
    <property type="match status" value="1"/>
</dbReference>
<dbReference type="InterPro" id="IPR037923">
    <property type="entry name" value="HTH-like"/>
</dbReference>
<dbReference type="SMART" id="SM00342">
    <property type="entry name" value="HTH_ARAC"/>
    <property type="match status" value="1"/>
</dbReference>
<dbReference type="SUPFAM" id="SSF53807">
    <property type="entry name" value="Helical backbone' metal receptor"/>
    <property type="match status" value="1"/>
</dbReference>
<evidence type="ECO:0000256" key="7">
    <source>
        <dbReference type="ARBA" id="ARBA00023163"/>
    </source>
</evidence>
<dbReference type="InterPro" id="IPR018062">
    <property type="entry name" value="HTH_AraC-typ_CS"/>
</dbReference>
<dbReference type="InterPro" id="IPR003313">
    <property type="entry name" value="AraC-bd"/>
</dbReference>
<dbReference type="Pfam" id="PF12833">
    <property type="entry name" value="HTH_18"/>
    <property type="match status" value="1"/>
</dbReference>
<evidence type="ECO:0000313" key="10">
    <source>
        <dbReference type="EMBL" id="BBI33445.1"/>
    </source>
</evidence>